<evidence type="ECO:0000256" key="1">
    <source>
        <dbReference type="SAM" id="Coils"/>
    </source>
</evidence>
<name>A0A916JNK7_9FLAO</name>
<dbReference type="RefSeq" id="WP_258542581.1">
    <property type="nucleotide sequence ID" value="NZ_OU015584.1"/>
</dbReference>
<proteinExistence type="predicted"/>
<feature type="coiled-coil region" evidence="1">
    <location>
        <begin position="26"/>
        <end position="53"/>
    </location>
</feature>
<dbReference type="AlphaFoldDB" id="A0A916JNK7"/>
<reference evidence="2" key="1">
    <citation type="submission" date="2021-04" db="EMBL/GenBank/DDBJ databases">
        <authorList>
            <person name="Rodrigo-Torres L."/>
            <person name="Arahal R. D."/>
            <person name="Lucena T."/>
        </authorList>
    </citation>
    <scope>NUCLEOTIDE SEQUENCE</scope>
    <source>
        <strain evidence="2">AS29M-1</strain>
    </source>
</reference>
<dbReference type="Proteomes" id="UP000683507">
    <property type="component" value="Chromosome"/>
</dbReference>
<accession>A0A916JNK7</accession>
<keyword evidence="3" id="KW-1185">Reference proteome</keyword>
<dbReference type="InterPro" id="IPR046239">
    <property type="entry name" value="DUF6272"/>
</dbReference>
<dbReference type="NCBIfam" id="NF038262">
    <property type="entry name" value="SiaB_fam_kinase"/>
    <property type="match status" value="1"/>
</dbReference>
<protein>
    <submittedName>
        <fullName evidence="2">Uncharacterized protein</fullName>
    </submittedName>
</protein>
<dbReference type="KEGG" id="ptan:CRYO30217_02351"/>
<sequence>MIDIFELYKNMERNNIILSFKGAITSELLSSVLQIMESKMEDLEESLKTRRKVFNVLVECLQNLYHHIDDFEIEGSPEDVARMKSAVFMIARNEGYYNVVTGNFLLTENVPKLTERITTINGFDRAELKEYYKSVLNNGEMSAKGGGGLGFIDIAKKSGEKLEFDFTEVDDTYSFFTLIVKIEQK</sequence>
<dbReference type="EMBL" id="OU015584">
    <property type="protein sequence ID" value="CAG5084005.1"/>
    <property type="molecule type" value="Genomic_DNA"/>
</dbReference>
<organism evidence="2 3">
    <name type="scientific">Parvicella tangerina</name>
    <dbReference type="NCBI Taxonomy" id="2829795"/>
    <lineage>
        <taxon>Bacteria</taxon>
        <taxon>Pseudomonadati</taxon>
        <taxon>Bacteroidota</taxon>
        <taxon>Flavobacteriia</taxon>
        <taxon>Flavobacteriales</taxon>
        <taxon>Parvicellaceae</taxon>
        <taxon>Parvicella</taxon>
    </lineage>
</organism>
<keyword evidence="1" id="KW-0175">Coiled coil</keyword>
<evidence type="ECO:0000313" key="2">
    <source>
        <dbReference type="EMBL" id="CAG5084005.1"/>
    </source>
</evidence>
<evidence type="ECO:0000313" key="3">
    <source>
        <dbReference type="Proteomes" id="UP000683507"/>
    </source>
</evidence>
<dbReference type="Pfam" id="PF19788">
    <property type="entry name" value="DUF6272"/>
    <property type="match status" value="1"/>
</dbReference>
<gene>
    <name evidence="2" type="ORF">CRYO30217_02351</name>
</gene>